<feature type="transmembrane region" description="Helical" evidence="1">
    <location>
        <begin position="239"/>
        <end position="262"/>
    </location>
</feature>
<evidence type="ECO:0000313" key="3">
    <source>
        <dbReference type="EMBL" id="RFA98372.1"/>
    </source>
</evidence>
<dbReference type="EMBL" id="NMUE01000006">
    <property type="protein sequence ID" value="RFA97459.1"/>
    <property type="molecule type" value="Genomic_DNA"/>
</dbReference>
<name>A0A371R3J7_9CREN</name>
<dbReference type="EMBL" id="NMUF01000018">
    <property type="protein sequence ID" value="RFA98372.1"/>
    <property type="molecule type" value="Genomic_DNA"/>
</dbReference>
<feature type="transmembrane region" description="Helical" evidence="1">
    <location>
        <begin position="133"/>
        <end position="151"/>
    </location>
</feature>
<comment type="caution">
    <text evidence="3">The sequence shown here is derived from an EMBL/GenBank/DDBJ whole genome shotgun (WGS) entry which is preliminary data.</text>
</comment>
<feature type="transmembrane region" description="Helical" evidence="1">
    <location>
        <begin position="163"/>
        <end position="189"/>
    </location>
</feature>
<feature type="transmembrane region" description="Helical" evidence="1">
    <location>
        <begin position="102"/>
        <end position="121"/>
    </location>
</feature>
<dbReference type="Proteomes" id="UP000257123">
    <property type="component" value="Unassembled WGS sequence"/>
</dbReference>
<evidence type="ECO:0000256" key="1">
    <source>
        <dbReference type="SAM" id="Phobius"/>
    </source>
</evidence>
<keyword evidence="1" id="KW-0472">Membrane</keyword>
<reference evidence="4 5" key="1">
    <citation type="submission" date="2017-07" db="EMBL/GenBank/DDBJ databases">
        <title>Draft genome sequence of aerobic hyperthermophilic archaea, Pyrobaculum aerophilum YKB31 and YKB32.</title>
        <authorList>
            <person name="Mochizuki T."/>
            <person name="Berliner A.J."/>
            <person name="Yoshida-Takashima Y."/>
            <person name="Takaki Y."/>
            <person name="Nunoura T."/>
            <person name="Takai K."/>
        </authorList>
    </citation>
    <scope>NUCLEOTIDE SEQUENCE [LARGE SCALE GENOMIC DNA]</scope>
    <source>
        <strain evidence="2 5">YKB31</strain>
        <strain evidence="3 4">YKB32</strain>
    </source>
</reference>
<evidence type="ECO:0000313" key="5">
    <source>
        <dbReference type="Proteomes" id="UP000257123"/>
    </source>
</evidence>
<protein>
    <submittedName>
        <fullName evidence="3">Uncharacterized protein</fullName>
    </submittedName>
</protein>
<keyword evidence="1" id="KW-1133">Transmembrane helix</keyword>
<dbReference type="AlphaFoldDB" id="A0A371R3J7"/>
<evidence type="ECO:0000313" key="2">
    <source>
        <dbReference type="EMBL" id="RFA97459.1"/>
    </source>
</evidence>
<accession>A0A371R3J7</accession>
<organism evidence="3 4">
    <name type="scientific">Pyrobaculum aerophilum</name>
    <dbReference type="NCBI Taxonomy" id="13773"/>
    <lineage>
        <taxon>Archaea</taxon>
        <taxon>Thermoproteota</taxon>
        <taxon>Thermoprotei</taxon>
        <taxon>Thermoproteales</taxon>
        <taxon>Thermoproteaceae</taxon>
        <taxon>Pyrobaculum</taxon>
    </lineage>
</organism>
<keyword evidence="1" id="KW-0812">Transmembrane</keyword>
<evidence type="ECO:0000313" key="4">
    <source>
        <dbReference type="Proteomes" id="UP000256877"/>
    </source>
</evidence>
<gene>
    <name evidence="2" type="ORF">CGL51_03185</name>
    <name evidence="3" type="ORF">CGL52_07430</name>
</gene>
<sequence length="264" mass="29001">MAAHISANILTGFSEDFALLSLGRWLRGFATNAMIVGVLEGFEYEHFKRLYGVTELAMAIGYISAYIAPKPLVYLLYTVASLQFLALKTQRTSRLTLTVSKSVVPIAFSEFFLHVGLALTVPIALKLSAGEDLLPLALSLAVLIRALAQLLSRKRFNALSVAIFRAVEALLLYSLSVTSGHIALTTYLVDNIIAGSYRPSVGFIIRKLAKRGGDLGFHYLLRDLGAFTGTLLGLGFPHIIFVILAVAYLLSSFILILIYYYFRI</sequence>
<proteinExistence type="predicted"/>
<dbReference type="Proteomes" id="UP000256877">
    <property type="component" value="Unassembled WGS sequence"/>
</dbReference>